<name>A0AAD4QYV5_9BILA</name>
<feature type="region of interest" description="Disordered" evidence="1">
    <location>
        <begin position="1"/>
        <end position="40"/>
    </location>
</feature>
<protein>
    <submittedName>
        <fullName evidence="2">Uncharacterized protein</fullName>
    </submittedName>
</protein>
<evidence type="ECO:0000313" key="2">
    <source>
        <dbReference type="EMBL" id="KAI1698655.1"/>
    </source>
</evidence>
<evidence type="ECO:0000313" key="3">
    <source>
        <dbReference type="Proteomes" id="UP001201812"/>
    </source>
</evidence>
<keyword evidence="3" id="KW-1185">Reference proteome</keyword>
<accession>A0AAD4QYV5</accession>
<reference evidence="2" key="1">
    <citation type="submission" date="2022-01" db="EMBL/GenBank/DDBJ databases">
        <title>Genome Sequence Resource for Two Populations of Ditylenchus destructor, the Migratory Endoparasitic Phytonematode.</title>
        <authorList>
            <person name="Zhang H."/>
            <person name="Lin R."/>
            <person name="Xie B."/>
        </authorList>
    </citation>
    <scope>NUCLEOTIDE SEQUENCE</scope>
    <source>
        <strain evidence="2">BazhouSP</strain>
    </source>
</reference>
<evidence type="ECO:0000256" key="1">
    <source>
        <dbReference type="SAM" id="MobiDB-lite"/>
    </source>
</evidence>
<gene>
    <name evidence="2" type="ORF">DdX_17784</name>
</gene>
<dbReference type="EMBL" id="JAKKPZ010000209">
    <property type="protein sequence ID" value="KAI1698655.1"/>
    <property type="molecule type" value="Genomic_DNA"/>
</dbReference>
<organism evidence="2 3">
    <name type="scientific">Ditylenchus destructor</name>
    <dbReference type="NCBI Taxonomy" id="166010"/>
    <lineage>
        <taxon>Eukaryota</taxon>
        <taxon>Metazoa</taxon>
        <taxon>Ecdysozoa</taxon>
        <taxon>Nematoda</taxon>
        <taxon>Chromadorea</taxon>
        <taxon>Rhabditida</taxon>
        <taxon>Tylenchina</taxon>
        <taxon>Tylenchomorpha</taxon>
        <taxon>Sphaerularioidea</taxon>
        <taxon>Anguinidae</taxon>
        <taxon>Anguininae</taxon>
        <taxon>Ditylenchus</taxon>
    </lineage>
</organism>
<feature type="compositionally biased region" description="Polar residues" evidence="1">
    <location>
        <begin position="25"/>
        <end position="34"/>
    </location>
</feature>
<dbReference type="AlphaFoldDB" id="A0AAD4QYV5"/>
<comment type="caution">
    <text evidence="2">The sequence shown here is derived from an EMBL/GenBank/DDBJ whole genome shotgun (WGS) entry which is preliminary data.</text>
</comment>
<proteinExistence type="predicted"/>
<dbReference type="Proteomes" id="UP001201812">
    <property type="component" value="Unassembled WGS sequence"/>
</dbReference>
<sequence>MLEAGESYPPSLKRSRKDSSDCPSHKNTQPSTSKFSDKPYLSSAGRMRRVMDMIRTRKISNKCALIWLFDVNERSRCELAHCELGG</sequence>